<gene>
    <name evidence="8" type="ORF">X801_05407</name>
</gene>
<dbReference type="GO" id="GO:0005815">
    <property type="term" value="C:microtubule organizing center"/>
    <property type="evidence" value="ECO:0007669"/>
    <property type="project" value="UniProtKB-SubCell"/>
</dbReference>
<dbReference type="InterPro" id="IPR023123">
    <property type="entry name" value="Tubulin_C"/>
</dbReference>
<evidence type="ECO:0000313" key="8">
    <source>
        <dbReference type="EMBL" id="OON18737.1"/>
    </source>
</evidence>
<comment type="similarity">
    <text evidence="2">Belongs to the tubulin family.</text>
</comment>
<dbReference type="InterPro" id="IPR008280">
    <property type="entry name" value="Tub_FtsZ_C"/>
</dbReference>
<feature type="non-terminal residue" evidence="8">
    <location>
        <position position="1"/>
    </location>
</feature>
<evidence type="ECO:0000313" key="9">
    <source>
        <dbReference type="Proteomes" id="UP000243686"/>
    </source>
</evidence>
<dbReference type="FunFam" id="1.10.287.600:FF:000004">
    <property type="entry name" value="Tubulin gamma chain"/>
    <property type="match status" value="1"/>
</dbReference>
<evidence type="ECO:0000256" key="5">
    <source>
        <dbReference type="ARBA" id="ARBA00022741"/>
    </source>
</evidence>
<sequence>IAGVVVEKNLTTQPVESLWDVSTYVEIVHNANYPQGVGGSDGIICSEFTFIDKLSIELFLRCLAQYDRLRTRGAFLEQFRKEDIFRDDPDLKEFADSRQVVHTLIEEHTAATRSDYIHWGAQRAVAAAATQAAAAAASMSTAQA</sequence>
<dbReference type="AlphaFoldDB" id="A0A1S8WW68"/>
<evidence type="ECO:0000256" key="4">
    <source>
        <dbReference type="ARBA" id="ARBA00022701"/>
    </source>
</evidence>
<reference evidence="8 9" key="1">
    <citation type="submission" date="2015-03" db="EMBL/GenBank/DDBJ databases">
        <title>Draft genome of the nematode, Opisthorchis viverrini.</title>
        <authorList>
            <person name="Mitreva M."/>
        </authorList>
    </citation>
    <scope>NUCLEOTIDE SEQUENCE [LARGE SCALE GENOMIC DNA]</scope>
    <source>
        <strain evidence="8">Khon Kaen</strain>
    </source>
</reference>
<keyword evidence="3" id="KW-0963">Cytoplasm</keyword>
<evidence type="ECO:0000256" key="3">
    <source>
        <dbReference type="ARBA" id="ARBA00022490"/>
    </source>
</evidence>
<proteinExistence type="inferred from homology"/>
<name>A0A1S8WW68_OPIVI</name>
<protein>
    <submittedName>
        <fullName evidence="8">Uncharacterized protein</fullName>
    </submittedName>
</protein>
<evidence type="ECO:0000256" key="2">
    <source>
        <dbReference type="ARBA" id="ARBA00009636"/>
    </source>
</evidence>
<dbReference type="GO" id="GO:0005525">
    <property type="term" value="F:GTP binding"/>
    <property type="evidence" value="ECO:0007669"/>
    <property type="project" value="UniProtKB-KW"/>
</dbReference>
<evidence type="ECO:0000256" key="1">
    <source>
        <dbReference type="ARBA" id="ARBA00004267"/>
    </source>
</evidence>
<keyword evidence="9" id="KW-1185">Reference proteome</keyword>
<accession>A0A1S8WW68</accession>
<dbReference type="Gene3D" id="1.10.287.600">
    <property type="entry name" value="Helix hairpin bin"/>
    <property type="match status" value="1"/>
</dbReference>
<dbReference type="GO" id="GO:0005874">
    <property type="term" value="C:microtubule"/>
    <property type="evidence" value="ECO:0007669"/>
    <property type="project" value="UniProtKB-KW"/>
</dbReference>
<dbReference type="SUPFAM" id="SSF55307">
    <property type="entry name" value="Tubulin C-terminal domain-like"/>
    <property type="match status" value="1"/>
</dbReference>
<evidence type="ECO:0000256" key="7">
    <source>
        <dbReference type="ARBA" id="ARBA00023212"/>
    </source>
</evidence>
<keyword evidence="4" id="KW-0493">Microtubule</keyword>
<keyword evidence="6" id="KW-0342">GTP-binding</keyword>
<organism evidence="8 9">
    <name type="scientific">Opisthorchis viverrini</name>
    <name type="common">Southeast Asian liver fluke</name>
    <dbReference type="NCBI Taxonomy" id="6198"/>
    <lineage>
        <taxon>Eukaryota</taxon>
        <taxon>Metazoa</taxon>
        <taxon>Spiralia</taxon>
        <taxon>Lophotrochozoa</taxon>
        <taxon>Platyhelminthes</taxon>
        <taxon>Trematoda</taxon>
        <taxon>Digenea</taxon>
        <taxon>Opisthorchiida</taxon>
        <taxon>Opisthorchiata</taxon>
        <taxon>Opisthorchiidae</taxon>
        <taxon>Opisthorchis</taxon>
    </lineage>
</organism>
<keyword evidence="7" id="KW-0206">Cytoskeleton</keyword>
<dbReference type="Proteomes" id="UP000243686">
    <property type="component" value="Unassembled WGS sequence"/>
</dbReference>
<evidence type="ECO:0000256" key="6">
    <source>
        <dbReference type="ARBA" id="ARBA00023134"/>
    </source>
</evidence>
<keyword evidence="5" id="KW-0547">Nucleotide-binding</keyword>
<comment type="subcellular location">
    <subcellularLocation>
        <location evidence="1">Cytoplasm</location>
        <location evidence="1">Cytoskeleton</location>
        <location evidence="1">Microtubule organizing center</location>
    </subcellularLocation>
</comment>
<dbReference type="EMBL" id="KV893900">
    <property type="protein sequence ID" value="OON18737.1"/>
    <property type="molecule type" value="Genomic_DNA"/>
</dbReference>